<dbReference type="FunFam" id="3.40.190.10:FF:000050">
    <property type="entry name" value="Sulfonate ABC transporter substrate-binding protein"/>
    <property type="match status" value="1"/>
</dbReference>
<dbReference type="GO" id="GO:0042597">
    <property type="term" value="C:periplasmic space"/>
    <property type="evidence" value="ECO:0007669"/>
    <property type="project" value="UniProtKB-SubCell"/>
</dbReference>
<keyword evidence="10" id="KW-1185">Reference proteome</keyword>
<feature type="chain" id="PRO_5012487082" description="Putative aliphatic sulfonates-binding protein" evidence="7">
    <location>
        <begin position="20"/>
        <end position="336"/>
    </location>
</feature>
<dbReference type="KEGG" id="ttq:NIES37_37260"/>
<dbReference type="RefSeq" id="WP_096578095.1">
    <property type="nucleotide sequence ID" value="NZ_CAWNJS010000001.1"/>
</dbReference>
<dbReference type="InterPro" id="IPR010067">
    <property type="entry name" value="ABC_SsuA_sub-bd"/>
</dbReference>
<gene>
    <name evidence="9" type="ORF">NIES37_37260</name>
</gene>
<dbReference type="InterPro" id="IPR001638">
    <property type="entry name" value="Solute-binding_3/MltF_N"/>
</dbReference>
<protein>
    <recommendedName>
        <fullName evidence="6">Putative aliphatic sulfonates-binding protein</fullName>
    </recommendedName>
</protein>
<dbReference type="NCBIfam" id="TIGR01728">
    <property type="entry name" value="SsuA_fam"/>
    <property type="match status" value="1"/>
</dbReference>
<evidence type="ECO:0000313" key="10">
    <source>
        <dbReference type="Proteomes" id="UP000218785"/>
    </source>
</evidence>
<evidence type="ECO:0000256" key="6">
    <source>
        <dbReference type="ARBA" id="ARBA00070228"/>
    </source>
</evidence>
<dbReference type="PANTHER" id="PTHR30024:SF42">
    <property type="entry name" value="ALIPHATIC SULFONATES-BINDING PROTEIN-RELATED"/>
    <property type="match status" value="1"/>
</dbReference>
<feature type="domain" description="Solute-binding protein family 3/N-terminal" evidence="8">
    <location>
        <begin position="48"/>
        <end position="266"/>
    </location>
</feature>
<dbReference type="EMBL" id="AP018248">
    <property type="protein sequence ID" value="BAY99743.1"/>
    <property type="molecule type" value="Genomic_DNA"/>
</dbReference>
<reference evidence="9 10" key="1">
    <citation type="submission" date="2017-06" db="EMBL/GenBank/DDBJ databases">
        <title>Genome sequencing of cyanobaciteial culture collection at National Institute for Environmental Studies (NIES).</title>
        <authorList>
            <person name="Hirose Y."/>
            <person name="Shimura Y."/>
            <person name="Fujisawa T."/>
            <person name="Nakamura Y."/>
            <person name="Kawachi M."/>
        </authorList>
    </citation>
    <scope>NUCLEOTIDE SEQUENCE [LARGE SCALE GENOMIC DNA]</scope>
    <source>
        <strain evidence="9 10">NIES-37</strain>
    </source>
</reference>
<comment type="subcellular location">
    <subcellularLocation>
        <location evidence="1">Periplasm</location>
    </subcellularLocation>
</comment>
<evidence type="ECO:0000256" key="3">
    <source>
        <dbReference type="ARBA" id="ARBA00022448"/>
    </source>
</evidence>
<name>A0A1Z4N1Z7_9CYAN</name>
<evidence type="ECO:0000256" key="4">
    <source>
        <dbReference type="ARBA" id="ARBA00022729"/>
    </source>
</evidence>
<keyword evidence="3" id="KW-0813">Transport</keyword>
<evidence type="ECO:0000259" key="8">
    <source>
        <dbReference type="SMART" id="SM00062"/>
    </source>
</evidence>
<accession>A0A1Z4N1Z7</accession>
<evidence type="ECO:0000256" key="5">
    <source>
        <dbReference type="ARBA" id="ARBA00055538"/>
    </source>
</evidence>
<dbReference type="PROSITE" id="PS51257">
    <property type="entry name" value="PROKAR_LIPOPROTEIN"/>
    <property type="match status" value="1"/>
</dbReference>
<comment type="similarity">
    <text evidence="2">Belongs to the bacterial solute-binding protein SsuA/TauA family.</text>
</comment>
<evidence type="ECO:0000313" key="9">
    <source>
        <dbReference type="EMBL" id="BAY99743.1"/>
    </source>
</evidence>
<evidence type="ECO:0000256" key="7">
    <source>
        <dbReference type="SAM" id="SignalP"/>
    </source>
</evidence>
<dbReference type="InterPro" id="IPR015168">
    <property type="entry name" value="SsuA/THI5"/>
</dbReference>
<dbReference type="SUPFAM" id="SSF53850">
    <property type="entry name" value="Periplasmic binding protein-like II"/>
    <property type="match status" value="1"/>
</dbReference>
<dbReference type="AlphaFoldDB" id="A0A1Z4N1Z7"/>
<keyword evidence="4 7" id="KW-0732">Signal</keyword>
<dbReference type="GO" id="GO:0042626">
    <property type="term" value="F:ATPase-coupled transmembrane transporter activity"/>
    <property type="evidence" value="ECO:0007669"/>
    <property type="project" value="InterPro"/>
</dbReference>
<dbReference type="SMART" id="SM00062">
    <property type="entry name" value="PBPb"/>
    <property type="match status" value="1"/>
</dbReference>
<dbReference type="Pfam" id="PF09084">
    <property type="entry name" value="NMT1"/>
    <property type="match status" value="1"/>
</dbReference>
<comment type="function">
    <text evidence="5">Part of a binding-protein-dependent transport system for aliphatic sulfonates. Putative binding protein.</text>
</comment>
<dbReference type="Proteomes" id="UP000218785">
    <property type="component" value="Chromosome"/>
</dbReference>
<proteinExistence type="inferred from homology"/>
<feature type="signal peptide" evidence="7">
    <location>
        <begin position="1"/>
        <end position="19"/>
    </location>
</feature>
<dbReference type="PANTHER" id="PTHR30024">
    <property type="entry name" value="ALIPHATIC SULFONATES-BINDING PROTEIN-RELATED"/>
    <property type="match status" value="1"/>
</dbReference>
<organism evidence="9 10">
    <name type="scientific">Tolypothrix tenuis PCC 7101</name>
    <dbReference type="NCBI Taxonomy" id="231146"/>
    <lineage>
        <taxon>Bacteria</taxon>
        <taxon>Bacillati</taxon>
        <taxon>Cyanobacteriota</taxon>
        <taxon>Cyanophyceae</taxon>
        <taxon>Nostocales</taxon>
        <taxon>Tolypothrichaceae</taxon>
        <taxon>Tolypothrix</taxon>
    </lineage>
</organism>
<dbReference type="Gene3D" id="3.40.190.10">
    <property type="entry name" value="Periplasmic binding protein-like II"/>
    <property type="match status" value="2"/>
</dbReference>
<sequence>MRLKRRELLGLGISTAALAACGKLANSPSNTSNNTTPVAANTDVSSAKLRLGFQPPYVAVYALREQKLLEKALAEKSTSVEFRRMLSLKPVTEALSASAIDLGLGGTPVAAIASGQPIKIITLVERSPKTHALLVLPNSPIKKIADLKGKKLGNPSGKSYYFAIRVLERAGLKDSDIEWVQIENDAGRAALLSGAIDVWGTWDPFYASAEVAKEVVPLVDGEGYQLNYVALFGRTDYIEKNPETIQKFLQAYKQAISWAKDNRQAAVDILVKENKLSPQAADLTLGRRNLIFEVPNDEYRQELINQSQLLTRLGLIKQQPNWDSAIDTTVAKAIAS</sequence>
<evidence type="ECO:0000256" key="1">
    <source>
        <dbReference type="ARBA" id="ARBA00004418"/>
    </source>
</evidence>
<dbReference type="GO" id="GO:0016020">
    <property type="term" value="C:membrane"/>
    <property type="evidence" value="ECO:0007669"/>
    <property type="project" value="InterPro"/>
</dbReference>
<evidence type="ECO:0000256" key="2">
    <source>
        <dbReference type="ARBA" id="ARBA00010742"/>
    </source>
</evidence>